<gene>
    <name evidence="2" type="ORF">AO384_0171</name>
</gene>
<name>A0A198UNR8_MORCA</name>
<evidence type="ECO:0000313" key="2">
    <source>
        <dbReference type="EMBL" id="OAU97924.1"/>
    </source>
</evidence>
<feature type="transmembrane region" description="Helical" evidence="1">
    <location>
        <begin position="6"/>
        <end position="26"/>
    </location>
</feature>
<reference evidence="2 3" key="1">
    <citation type="journal article" date="2016" name="Genome Biol. Evol.">
        <title>Comparative Genomic Analyses of the Moraxella catarrhalis Serosensitive and Seroresistant Lineages Demonstrate Their Independent Evolution.</title>
        <authorList>
            <person name="Earl J.P."/>
            <person name="de Vries S.P."/>
            <person name="Ahmed A."/>
            <person name="Powell E."/>
            <person name="Schultz M.P."/>
            <person name="Hermans P.W."/>
            <person name="Hill D.J."/>
            <person name="Zhou Z."/>
            <person name="Constantinidou C.I."/>
            <person name="Hu F.Z."/>
            <person name="Bootsma H.J."/>
            <person name="Ehrlich G.D."/>
        </authorList>
    </citation>
    <scope>NUCLEOTIDE SEQUENCE [LARGE SCALE GENOMIC DNA]</scope>
    <source>
        <strain evidence="2 3">Z7542</strain>
    </source>
</reference>
<accession>A0A198UNR8</accession>
<keyword evidence="1" id="KW-0472">Membrane</keyword>
<evidence type="ECO:0000313" key="3">
    <source>
        <dbReference type="Proteomes" id="UP000078228"/>
    </source>
</evidence>
<dbReference type="AlphaFoldDB" id="A0A198UNR8"/>
<comment type="caution">
    <text evidence="2">The sequence shown here is derived from an EMBL/GenBank/DDBJ whole genome shotgun (WGS) entry which is preliminary data.</text>
</comment>
<keyword evidence="1" id="KW-1133">Transmembrane helix</keyword>
<evidence type="ECO:0000256" key="1">
    <source>
        <dbReference type="SAM" id="Phobius"/>
    </source>
</evidence>
<protein>
    <submittedName>
        <fullName evidence="2">Uncharacterized protein</fullName>
    </submittedName>
</protein>
<organism evidence="2 3">
    <name type="scientific">Moraxella catarrhalis</name>
    <name type="common">Branhamella catarrhalis</name>
    <dbReference type="NCBI Taxonomy" id="480"/>
    <lineage>
        <taxon>Bacteria</taxon>
        <taxon>Pseudomonadati</taxon>
        <taxon>Pseudomonadota</taxon>
        <taxon>Gammaproteobacteria</taxon>
        <taxon>Moraxellales</taxon>
        <taxon>Moraxellaceae</taxon>
        <taxon>Moraxella</taxon>
    </lineage>
</organism>
<dbReference type="Proteomes" id="UP000078228">
    <property type="component" value="Unassembled WGS sequence"/>
</dbReference>
<dbReference type="EMBL" id="LXHC01000004">
    <property type="protein sequence ID" value="OAU97924.1"/>
    <property type="molecule type" value="Genomic_DNA"/>
</dbReference>
<keyword evidence="3" id="KW-1185">Reference proteome</keyword>
<keyword evidence="1" id="KW-0812">Transmembrane</keyword>
<dbReference type="PATRIC" id="fig|480.237.peg.839"/>
<proteinExistence type="predicted"/>
<sequence length="51" mass="5846">MVLFGFLAIVNLAFYLALWVYYAGFLPIKQDFIIRIVLGVDLSQTPNDHKT</sequence>